<comment type="caution">
    <text evidence="1">The sequence shown here is derived from an EMBL/GenBank/DDBJ whole genome shotgun (WGS) entry which is preliminary data.</text>
</comment>
<organism evidence="1 2">
    <name type="scientific">Aquipuribacter hungaricus</name>
    <dbReference type="NCBI Taxonomy" id="545624"/>
    <lineage>
        <taxon>Bacteria</taxon>
        <taxon>Bacillati</taxon>
        <taxon>Actinomycetota</taxon>
        <taxon>Actinomycetes</taxon>
        <taxon>Micrococcales</taxon>
        <taxon>Intrasporangiaceae</taxon>
        <taxon>Aquipuribacter</taxon>
    </lineage>
</organism>
<name>A0ABV7WF57_9MICO</name>
<sequence length="319" mass="31354">MRPHPDVDLLALHALGEHVLDPAGLDHVAGCEGCRQTVADLAATVRSARGPEGAAAPQRVAVPAHVWQGISAELGVDPAVRPPSVGPSSLRSRPAAGSLDGVAGAAAVAGAAGPTSVVPPAVPQPARPTTGVASPEASVVGLVPRRRRAPAARLLAVAAAGLAVGATGAAVLLPRLLDDPSGTTPEPAVLAAADLVAFGAGEGTDVSGSARLAEVPRAGTPATDGGPADGGDRVLQVWLDELPDTGDGFFEAWLIDPDSGAMVSLGPVPTGAPGEVTAELAVPRGLDVAAYDLVDVSAEPLDGDPTHSGASLVRGTLGT</sequence>
<evidence type="ECO:0000313" key="1">
    <source>
        <dbReference type="EMBL" id="MFC3687552.1"/>
    </source>
</evidence>
<protein>
    <recommendedName>
        <fullName evidence="3">Anti-sigma factor</fullName>
    </recommendedName>
</protein>
<accession>A0ABV7WF57</accession>
<dbReference type="Proteomes" id="UP001595685">
    <property type="component" value="Unassembled WGS sequence"/>
</dbReference>
<reference evidence="2" key="1">
    <citation type="journal article" date="2019" name="Int. J. Syst. Evol. Microbiol.">
        <title>The Global Catalogue of Microorganisms (GCM) 10K type strain sequencing project: providing services to taxonomists for standard genome sequencing and annotation.</title>
        <authorList>
            <consortium name="The Broad Institute Genomics Platform"/>
            <consortium name="The Broad Institute Genome Sequencing Center for Infectious Disease"/>
            <person name="Wu L."/>
            <person name="Ma J."/>
        </authorList>
    </citation>
    <scope>NUCLEOTIDE SEQUENCE [LARGE SCALE GENOMIC DNA]</scope>
    <source>
        <strain evidence="2">NCAIM B.02333</strain>
    </source>
</reference>
<dbReference type="RefSeq" id="WP_376985379.1">
    <property type="nucleotide sequence ID" value="NZ_JBHRWW010000002.1"/>
</dbReference>
<evidence type="ECO:0000313" key="2">
    <source>
        <dbReference type="Proteomes" id="UP001595685"/>
    </source>
</evidence>
<evidence type="ECO:0008006" key="3">
    <source>
        <dbReference type="Google" id="ProtNLM"/>
    </source>
</evidence>
<dbReference type="EMBL" id="JBHRWW010000002">
    <property type="protein sequence ID" value="MFC3687552.1"/>
    <property type="molecule type" value="Genomic_DNA"/>
</dbReference>
<proteinExistence type="predicted"/>
<gene>
    <name evidence="1" type="ORF">ACFOLH_04280</name>
</gene>
<keyword evidence="2" id="KW-1185">Reference proteome</keyword>